<proteinExistence type="inferred from homology"/>
<dbReference type="InterPro" id="IPR002401">
    <property type="entry name" value="Cyt_P450_E_grp-I"/>
</dbReference>
<dbReference type="InterPro" id="IPR050121">
    <property type="entry name" value="Cytochrome_P450_monoxygenase"/>
</dbReference>
<dbReference type="PANTHER" id="PTHR24305:SF164">
    <property type="entry name" value="P450, PUTATIVE (EUROFUNG)-RELATED"/>
    <property type="match status" value="1"/>
</dbReference>
<dbReference type="GO" id="GO:0004497">
    <property type="term" value="F:monooxygenase activity"/>
    <property type="evidence" value="ECO:0007669"/>
    <property type="project" value="UniProtKB-KW"/>
</dbReference>
<dbReference type="SUPFAM" id="SSF48264">
    <property type="entry name" value="Cytochrome P450"/>
    <property type="match status" value="1"/>
</dbReference>
<dbReference type="GO" id="GO:0005506">
    <property type="term" value="F:iron ion binding"/>
    <property type="evidence" value="ECO:0007669"/>
    <property type="project" value="InterPro"/>
</dbReference>
<name>A0A364KYB8_TALAM</name>
<evidence type="ECO:0000313" key="7">
    <source>
        <dbReference type="EMBL" id="RAO68556.1"/>
    </source>
</evidence>
<dbReference type="InterPro" id="IPR001128">
    <property type="entry name" value="Cyt_P450"/>
</dbReference>
<reference evidence="7 8" key="1">
    <citation type="journal article" date="2017" name="Biotechnol. Biofuels">
        <title>Differential beta-glucosidase expression as a function of carbon source availability in Talaromyces amestolkiae: a genomic and proteomic approach.</title>
        <authorList>
            <person name="de Eugenio L.I."/>
            <person name="Mendez-Liter J.A."/>
            <person name="Nieto-Dominguez M."/>
            <person name="Alonso L."/>
            <person name="Gil-Munoz J."/>
            <person name="Barriuso J."/>
            <person name="Prieto A."/>
            <person name="Martinez M.J."/>
        </authorList>
    </citation>
    <scope>NUCLEOTIDE SEQUENCE [LARGE SCALE GENOMIC DNA]</scope>
    <source>
        <strain evidence="7 8">CIB</strain>
    </source>
</reference>
<dbReference type="RefSeq" id="XP_040733072.1">
    <property type="nucleotide sequence ID" value="XM_040876947.1"/>
</dbReference>
<comment type="cofactor">
    <cofactor evidence="1 5">
        <name>heme</name>
        <dbReference type="ChEBI" id="CHEBI:30413"/>
    </cofactor>
</comment>
<dbReference type="AlphaFoldDB" id="A0A364KYB8"/>
<evidence type="ECO:0000313" key="8">
    <source>
        <dbReference type="Proteomes" id="UP000249363"/>
    </source>
</evidence>
<dbReference type="GO" id="GO:0020037">
    <property type="term" value="F:heme binding"/>
    <property type="evidence" value="ECO:0007669"/>
    <property type="project" value="InterPro"/>
</dbReference>
<dbReference type="InterPro" id="IPR017972">
    <property type="entry name" value="Cyt_P450_CS"/>
</dbReference>
<keyword evidence="3 6" id="KW-0560">Oxidoreductase</keyword>
<sequence length="347" mass="40033">MFVYYDQRNTFTSVHKQDILQHSTRKKLVADRYTKSYVTKPNVADMIRQHAEVLMKKIQQQPIIDMYLWLHYYAIDTVTNHVYGAYGTKTLEDEAHRDLVYDLSGVKHRSRLYFTFYFKDLLLLTETIKRFYRWLRNQPTGFHVRGSRLNNYGLESVKSIGNDPDMHAESTAGKLYSVISGNPHGIAAECMDHLVAGVDTTGDAMCILMWRISTPEFQHVQEKLFSELFSIDGEFDPRSGTAPFTVLDKLPYLDAVILEGLRWRAPVPMSLFRMCPPEGRIVEGHHIPGGTTVSCQAYSLHRIPEVFPDPDKYDPERWLTQDKEKLSEMKAHFWPFSSGARACLGQK</sequence>
<keyword evidence="2 5" id="KW-0479">Metal-binding</keyword>
<dbReference type="InterPro" id="IPR036396">
    <property type="entry name" value="Cyt_P450_sf"/>
</dbReference>
<evidence type="ECO:0000256" key="6">
    <source>
        <dbReference type="RuleBase" id="RU000461"/>
    </source>
</evidence>
<evidence type="ECO:0000256" key="5">
    <source>
        <dbReference type="PIRSR" id="PIRSR602401-1"/>
    </source>
</evidence>
<feature type="binding site" description="axial binding residue" evidence="5">
    <location>
        <position position="343"/>
    </location>
    <ligand>
        <name>heme</name>
        <dbReference type="ChEBI" id="CHEBI:30413"/>
    </ligand>
    <ligandPart>
        <name>Fe</name>
        <dbReference type="ChEBI" id="CHEBI:18248"/>
    </ligandPart>
</feature>
<keyword evidence="4 5" id="KW-0408">Iron</keyword>
<dbReference type="GeneID" id="63793784"/>
<evidence type="ECO:0000256" key="3">
    <source>
        <dbReference type="ARBA" id="ARBA00023002"/>
    </source>
</evidence>
<accession>A0A364KYB8</accession>
<dbReference type="Gene3D" id="1.10.630.10">
    <property type="entry name" value="Cytochrome P450"/>
    <property type="match status" value="1"/>
</dbReference>
<keyword evidence="8" id="KW-1185">Reference proteome</keyword>
<dbReference type="OrthoDB" id="1470350at2759"/>
<dbReference type="PRINTS" id="PR00463">
    <property type="entry name" value="EP450I"/>
</dbReference>
<comment type="caution">
    <text evidence="7">The sequence shown here is derived from an EMBL/GenBank/DDBJ whole genome shotgun (WGS) entry which is preliminary data.</text>
</comment>
<gene>
    <name evidence="7" type="ORF">BHQ10_004568</name>
</gene>
<protein>
    <submittedName>
        <fullName evidence="7">Uncharacterized protein</fullName>
    </submittedName>
</protein>
<dbReference type="STRING" id="1196081.A0A364KYB8"/>
<comment type="similarity">
    <text evidence="6">Belongs to the cytochrome P450 family.</text>
</comment>
<organism evidence="7 8">
    <name type="scientific">Talaromyces amestolkiae</name>
    <dbReference type="NCBI Taxonomy" id="1196081"/>
    <lineage>
        <taxon>Eukaryota</taxon>
        <taxon>Fungi</taxon>
        <taxon>Dikarya</taxon>
        <taxon>Ascomycota</taxon>
        <taxon>Pezizomycotina</taxon>
        <taxon>Eurotiomycetes</taxon>
        <taxon>Eurotiomycetidae</taxon>
        <taxon>Eurotiales</taxon>
        <taxon>Trichocomaceae</taxon>
        <taxon>Talaromyces</taxon>
        <taxon>Talaromyces sect. Talaromyces</taxon>
    </lineage>
</organism>
<dbReference type="EMBL" id="MIKG01000008">
    <property type="protein sequence ID" value="RAO68556.1"/>
    <property type="molecule type" value="Genomic_DNA"/>
</dbReference>
<dbReference type="PROSITE" id="PS00086">
    <property type="entry name" value="CYTOCHROME_P450"/>
    <property type="match status" value="1"/>
</dbReference>
<evidence type="ECO:0000256" key="1">
    <source>
        <dbReference type="ARBA" id="ARBA00001971"/>
    </source>
</evidence>
<dbReference type="Pfam" id="PF00067">
    <property type="entry name" value="p450"/>
    <property type="match status" value="1"/>
</dbReference>
<dbReference type="GO" id="GO:0016705">
    <property type="term" value="F:oxidoreductase activity, acting on paired donors, with incorporation or reduction of molecular oxygen"/>
    <property type="evidence" value="ECO:0007669"/>
    <property type="project" value="InterPro"/>
</dbReference>
<evidence type="ECO:0000256" key="2">
    <source>
        <dbReference type="ARBA" id="ARBA00022723"/>
    </source>
</evidence>
<dbReference type="PANTHER" id="PTHR24305">
    <property type="entry name" value="CYTOCHROME P450"/>
    <property type="match status" value="1"/>
</dbReference>
<evidence type="ECO:0000256" key="4">
    <source>
        <dbReference type="ARBA" id="ARBA00023004"/>
    </source>
</evidence>
<dbReference type="Proteomes" id="UP000249363">
    <property type="component" value="Unassembled WGS sequence"/>
</dbReference>
<keyword evidence="5 6" id="KW-0349">Heme</keyword>
<keyword evidence="6" id="KW-0503">Monooxygenase</keyword>